<reference evidence="1 2" key="1">
    <citation type="journal article" date="2022" name="Hortic Res">
        <title>A haplotype resolved chromosomal level avocado genome allows analysis of novel avocado genes.</title>
        <authorList>
            <person name="Nath O."/>
            <person name="Fletcher S.J."/>
            <person name="Hayward A."/>
            <person name="Shaw L.M."/>
            <person name="Masouleh A.K."/>
            <person name="Furtado A."/>
            <person name="Henry R.J."/>
            <person name="Mitter N."/>
        </authorList>
    </citation>
    <scope>NUCLEOTIDE SEQUENCE [LARGE SCALE GENOMIC DNA]</scope>
    <source>
        <strain evidence="2">cv. Hass</strain>
    </source>
</reference>
<comment type="caution">
    <text evidence="1">The sequence shown here is derived from an EMBL/GenBank/DDBJ whole genome shotgun (WGS) entry which is preliminary data.</text>
</comment>
<dbReference type="Proteomes" id="UP001234297">
    <property type="component" value="Chromosome 6"/>
</dbReference>
<name>A0ACC2L2S8_PERAE</name>
<evidence type="ECO:0000313" key="2">
    <source>
        <dbReference type="Proteomes" id="UP001234297"/>
    </source>
</evidence>
<protein>
    <submittedName>
        <fullName evidence="1">Uncharacterized protein</fullName>
    </submittedName>
</protein>
<organism evidence="1 2">
    <name type="scientific">Persea americana</name>
    <name type="common">Avocado</name>
    <dbReference type="NCBI Taxonomy" id="3435"/>
    <lineage>
        <taxon>Eukaryota</taxon>
        <taxon>Viridiplantae</taxon>
        <taxon>Streptophyta</taxon>
        <taxon>Embryophyta</taxon>
        <taxon>Tracheophyta</taxon>
        <taxon>Spermatophyta</taxon>
        <taxon>Magnoliopsida</taxon>
        <taxon>Magnoliidae</taxon>
        <taxon>Laurales</taxon>
        <taxon>Lauraceae</taxon>
        <taxon>Persea</taxon>
    </lineage>
</organism>
<evidence type="ECO:0000313" key="1">
    <source>
        <dbReference type="EMBL" id="KAJ8627344.1"/>
    </source>
</evidence>
<accession>A0ACC2L2S8</accession>
<proteinExistence type="predicted"/>
<sequence>MMERWMRTTRRTSSTASASRSSDCFKAADTCEDELFALGHYIDEFDQVTYILDGLPEEYDPIVMNVTATNQSAPVSIAYVHGLLLNMETRIARHRSSSHSPSEQTTTVL</sequence>
<dbReference type="EMBL" id="CM056814">
    <property type="protein sequence ID" value="KAJ8627344.1"/>
    <property type="molecule type" value="Genomic_DNA"/>
</dbReference>
<keyword evidence="2" id="KW-1185">Reference proteome</keyword>
<gene>
    <name evidence="1" type="ORF">MRB53_020651</name>
</gene>